<dbReference type="RefSeq" id="WP_045580660.1">
    <property type="nucleotide sequence ID" value="NZ_CP012401.1"/>
</dbReference>
<dbReference type="EMBL" id="CP012401">
    <property type="protein sequence ID" value="ALG70983.1"/>
    <property type="molecule type" value="Genomic_DNA"/>
</dbReference>
<keyword evidence="1" id="KW-0175">Coiled coil</keyword>
<proteinExistence type="predicted"/>
<dbReference type="AlphaFoldDB" id="A0AAC8VX57"/>
<dbReference type="Proteomes" id="UP000069935">
    <property type="component" value="Chromosome 1"/>
</dbReference>
<feature type="compositionally biased region" description="Pro residues" evidence="2">
    <location>
        <begin position="356"/>
        <end position="366"/>
    </location>
</feature>
<feature type="region of interest" description="Disordered" evidence="2">
    <location>
        <begin position="288"/>
        <end position="366"/>
    </location>
</feature>
<sequence>MSATKATRAAVQAAYDALRAEGLEPTAEQVLQRTGGSKTTVCRHLHEIAAASLPSATPSVPSSAPPSDDAPVELPLEWREASDGLTRTFAHILTTTIAAERERAMQLLEAEAAARGAAVAAVRAEAETLRQGWEKSRKQAEADFTIAASEVEALQEIVATLLAAVDLETSDDLDDLRAIADRAIDRIRELTAAAARVPALEADLEQRMAEIRTVEGRVEELREAAGRAERQHEELSRIAARVPALEAAAQASESRIAELSAAAAAGAEAIGRAKALEQVVDRLTVAPHTAVPKASAPSRNDARSPKHSGGKATGAGHMVKDADPTPASEETTSADQPLPFTDLVLTTPSAINEGPSSPPTSPVPPT</sequence>
<dbReference type="KEGG" id="ati:AL072_08720"/>
<evidence type="ECO:0000313" key="4">
    <source>
        <dbReference type="EMBL" id="ALG70983.1"/>
    </source>
</evidence>
<evidence type="ECO:0000256" key="1">
    <source>
        <dbReference type="SAM" id="Coils"/>
    </source>
</evidence>
<feature type="domain" description="KfrA N-terminal DNA-binding" evidence="3">
    <location>
        <begin position="7"/>
        <end position="131"/>
    </location>
</feature>
<gene>
    <name evidence="4" type="ORF">AL072_08720</name>
</gene>
<reference evidence="4 5" key="2">
    <citation type="journal article" date="2016" name="Genome Announc.">
        <title>Complete Genome Sequence of a Strain of Azospirillum thiophilum Isolated from a Sulfide Spring.</title>
        <authorList>
            <person name="Fomenkov A."/>
            <person name="Vincze T."/>
            <person name="Grabovich M."/>
            <person name="Anton B.P."/>
            <person name="Dubinina G."/>
            <person name="Orlova M."/>
            <person name="Belousova E."/>
            <person name="Roberts R.J."/>
        </authorList>
    </citation>
    <scope>NUCLEOTIDE SEQUENCE [LARGE SCALE GENOMIC DNA]</scope>
    <source>
        <strain evidence="4 5">BV-S</strain>
    </source>
</reference>
<protein>
    <recommendedName>
        <fullName evidence="3">KfrA N-terminal DNA-binding domain-containing protein</fullName>
    </recommendedName>
</protein>
<evidence type="ECO:0000313" key="5">
    <source>
        <dbReference type="Proteomes" id="UP000069935"/>
    </source>
</evidence>
<name>A0AAC8VX57_9PROT</name>
<dbReference type="InterPro" id="IPR021104">
    <property type="entry name" value="KfrA_DNA-bd_N"/>
</dbReference>
<evidence type="ECO:0000256" key="2">
    <source>
        <dbReference type="SAM" id="MobiDB-lite"/>
    </source>
</evidence>
<keyword evidence="5" id="KW-1185">Reference proteome</keyword>
<accession>A0AAC8VX57</accession>
<evidence type="ECO:0000259" key="3">
    <source>
        <dbReference type="Pfam" id="PF11740"/>
    </source>
</evidence>
<organism evidence="4 5">
    <name type="scientific">Azospirillum thiophilum</name>
    <dbReference type="NCBI Taxonomy" id="528244"/>
    <lineage>
        <taxon>Bacteria</taxon>
        <taxon>Pseudomonadati</taxon>
        <taxon>Pseudomonadota</taxon>
        <taxon>Alphaproteobacteria</taxon>
        <taxon>Rhodospirillales</taxon>
        <taxon>Azospirillaceae</taxon>
        <taxon>Azospirillum</taxon>
    </lineage>
</organism>
<feature type="compositionally biased region" description="Low complexity" evidence="2">
    <location>
        <begin position="52"/>
        <end position="69"/>
    </location>
</feature>
<dbReference type="Pfam" id="PF11740">
    <property type="entry name" value="KfrA_N"/>
    <property type="match status" value="1"/>
</dbReference>
<feature type="region of interest" description="Disordered" evidence="2">
    <location>
        <begin position="52"/>
        <end position="71"/>
    </location>
</feature>
<reference evidence="5" key="1">
    <citation type="submission" date="2015-08" db="EMBL/GenBank/DDBJ databases">
        <title>Complete Genome Sequence of Azospirillum thiophilum BV-S.</title>
        <authorList>
            <person name="Fomenkov A."/>
            <person name="Vincze T."/>
            <person name="Grabovich M."/>
            <person name="Dubinina G."/>
            <person name="Orlova M."/>
            <person name="Belousova E."/>
            <person name="Roberts R.J."/>
        </authorList>
    </citation>
    <scope>NUCLEOTIDE SEQUENCE [LARGE SCALE GENOMIC DNA]</scope>
    <source>
        <strain evidence="5">BV-S</strain>
    </source>
</reference>
<feature type="coiled-coil region" evidence="1">
    <location>
        <begin position="173"/>
        <end position="238"/>
    </location>
</feature>